<dbReference type="RefSeq" id="WP_250591253.1">
    <property type="nucleotide sequence ID" value="NZ_JAMLJM010000001.1"/>
</dbReference>
<dbReference type="InterPro" id="IPR018211">
    <property type="entry name" value="ADH_Fe_CS"/>
</dbReference>
<dbReference type="GO" id="GO:0004022">
    <property type="term" value="F:alcohol dehydrogenase (NAD+) activity"/>
    <property type="evidence" value="ECO:0007669"/>
    <property type="project" value="UniProtKB-EC"/>
</dbReference>
<dbReference type="Pfam" id="PF00465">
    <property type="entry name" value="Fe-ADH"/>
    <property type="match status" value="1"/>
</dbReference>
<reference evidence="4 5" key="1">
    <citation type="submission" date="2022-05" db="EMBL/GenBank/DDBJ databases">
        <title>Flavobacterium sp., isolated from activated sludge.</title>
        <authorList>
            <person name="Ran Q."/>
        </authorList>
    </citation>
    <scope>NUCLEOTIDE SEQUENCE [LARGE SCALE GENOMIC DNA]</scope>
    <source>
        <strain evidence="4 5">HXWNR70</strain>
    </source>
</reference>
<evidence type="ECO:0000313" key="4">
    <source>
        <dbReference type="EMBL" id="MCL9808274.1"/>
    </source>
</evidence>
<evidence type="ECO:0000259" key="3">
    <source>
        <dbReference type="Pfam" id="PF25137"/>
    </source>
</evidence>
<name>A0ABT0TMF8_9FLAO</name>
<accession>A0ABT0TMF8</accession>
<keyword evidence="5" id="KW-1185">Reference proteome</keyword>
<dbReference type="Gene3D" id="1.20.1090.10">
    <property type="entry name" value="Dehydroquinate synthase-like - alpha domain"/>
    <property type="match status" value="1"/>
</dbReference>
<dbReference type="InterPro" id="IPR001670">
    <property type="entry name" value="ADH_Fe/GldA"/>
</dbReference>
<dbReference type="InterPro" id="IPR056798">
    <property type="entry name" value="ADH_Fe_C"/>
</dbReference>
<dbReference type="PANTHER" id="PTHR43633">
    <property type="entry name" value="ALCOHOL DEHYDROGENASE YQHD"/>
    <property type="match status" value="1"/>
</dbReference>
<keyword evidence="1 4" id="KW-0560">Oxidoreductase</keyword>
<feature type="domain" description="Fe-containing alcohol dehydrogenase-like C-terminal" evidence="3">
    <location>
        <begin position="191"/>
        <end position="382"/>
    </location>
</feature>
<dbReference type="PANTHER" id="PTHR43633:SF1">
    <property type="entry name" value="ALCOHOL DEHYDROGENASE YQHD"/>
    <property type="match status" value="1"/>
</dbReference>
<evidence type="ECO:0000256" key="1">
    <source>
        <dbReference type="ARBA" id="ARBA00023002"/>
    </source>
</evidence>
<dbReference type="EC" id="1.1.1.1" evidence="4"/>
<feature type="domain" description="Alcohol dehydrogenase iron-type/glycerol dehydrogenase GldA" evidence="2">
    <location>
        <begin position="9"/>
        <end position="177"/>
    </location>
</feature>
<organism evidence="4 5">
    <name type="scientific">Flavobacterium luminosum</name>
    <dbReference type="NCBI Taxonomy" id="2949086"/>
    <lineage>
        <taxon>Bacteria</taxon>
        <taxon>Pseudomonadati</taxon>
        <taxon>Bacteroidota</taxon>
        <taxon>Flavobacteriia</taxon>
        <taxon>Flavobacteriales</taxon>
        <taxon>Flavobacteriaceae</taxon>
        <taxon>Flavobacterium</taxon>
    </lineage>
</organism>
<dbReference type="PROSITE" id="PS00060">
    <property type="entry name" value="ADH_IRON_2"/>
    <property type="match status" value="1"/>
</dbReference>
<dbReference type="Pfam" id="PF25137">
    <property type="entry name" value="ADH_Fe_C"/>
    <property type="match status" value="1"/>
</dbReference>
<evidence type="ECO:0000313" key="5">
    <source>
        <dbReference type="Proteomes" id="UP001317191"/>
    </source>
</evidence>
<protein>
    <submittedName>
        <fullName evidence="4">Iron-containing alcohol dehydrogenase</fullName>
        <ecNumber evidence="4">1.1.1.1</ecNumber>
    </submittedName>
</protein>
<proteinExistence type="predicted"/>
<dbReference type="SUPFAM" id="SSF56796">
    <property type="entry name" value="Dehydroquinate synthase-like"/>
    <property type="match status" value="1"/>
</dbReference>
<sequence>MLNFELYNPVNYVFGKGQIAKLPELLPANTKILLAYGGGSIFKNGIYDQVKTALAGFDVVEFGGIEPNPRYETLMKAVAIIKEQNIGFILAVGGGSVIDGIKFVSAAVKFNGDPIDILQKRILTKDTNAVIPFGGILTLPATGSEMNSGGVITINATQEKLSFGGSALFPKFSIVDPTVIHSLPKRQLQNGVVDAFTHVLEQYLTYSHDALLQDRLAESILQTLIEVGPDVVENPTDYKLASNFVWSCTMALNGLIQKGVPSDWATHMIGHELTALYEIDHARTLAIIGPNLYRVMFDSKKEKLAQYGKRVWNLQGTDEDIAKKAIDKTTEFFQKMGMLTRLSENTSNYDGTADFIVKRFEERGWTAMGEKQNITPEKVREIVELSY</sequence>
<dbReference type="CDD" id="cd08187">
    <property type="entry name" value="BDH"/>
    <property type="match status" value="1"/>
</dbReference>
<dbReference type="Gene3D" id="3.40.50.1970">
    <property type="match status" value="1"/>
</dbReference>
<dbReference type="Proteomes" id="UP001317191">
    <property type="component" value="Unassembled WGS sequence"/>
</dbReference>
<dbReference type="EMBL" id="JAMLJM010000001">
    <property type="protein sequence ID" value="MCL9808274.1"/>
    <property type="molecule type" value="Genomic_DNA"/>
</dbReference>
<dbReference type="InterPro" id="IPR044731">
    <property type="entry name" value="BDH-like"/>
</dbReference>
<evidence type="ECO:0000259" key="2">
    <source>
        <dbReference type="Pfam" id="PF00465"/>
    </source>
</evidence>
<gene>
    <name evidence="4" type="ORF">NAT50_02785</name>
</gene>
<comment type="caution">
    <text evidence="4">The sequence shown here is derived from an EMBL/GenBank/DDBJ whole genome shotgun (WGS) entry which is preliminary data.</text>
</comment>